<reference evidence="3 4" key="2">
    <citation type="journal article" date="2008" name="Bioinformatics">
        <title>Assembly reconciliation.</title>
        <authorList>
            <person name="Zimin A.V."/>
            <person name="Smith D.R."/>
            <person name="Sutton G."/>
            <person name="Yorke J.A."/>
        </authorList>
    </citation>
    <scope>NUCLEOTIDE SEQUENCE [LARGE SCALE GENOMIC DNA]</scope>
    <source>
        <strain evidence="3 4">TSC#14021-0224.01</strain>
    </source>
</reference>
<name>B3N6A8_DROER</name>
<dbReference type="AlphaFoldDB" id="B3N6A8"/>
<evidence type="ECO:0000256" key="1">
    <source>
        <dbReference type="SAM" id="MobiDB-lite"/>
    </source>
</evidence>
<feature type="compositionally biased region" description="Low complexity" evidence="1">
    <location>
        <begin position="330"/>
        <end position="352"/>
    </location>
</feature>
<feature type="signal peptide" evidence="2">
    <location>
        <begin position="1"/>
        <end position="28"/>
    </location>
</feature>
<dbReference type="OrthoDB" id="7868763at2759"/>
<evidence type="ECO:0000313" key="3">
    <source>
        <dbReference type="EMBL" id="EDV59195.2"/>
    </source>
</evidence>
<feature type="region of interest" description="Disordered" evidence="1">
    <location>
        <begin position="605"/>
        <end position="626"/>
    </location>
</feature>
<feature type="compositionally biased region" description="Acidic residues" evidence="1">
    <location>
        <begin position="353"/>
        <end position="371"/>
    </location>
</feature>
<evidence type="ECO:0000256" key="2">
    <source>
        <dbReference type="SAM" id="SignalP"/>
    </source>
</evidence>
<dbReference type="KEGG" id="der:6543111"/>
<feature type="chain" id="PRO_5006455143" description="Chitin-binding type-2 domain-containing protein" evidence="2">
    <location>
        <begin position="29"/>
        <end position="626"/>
    </location>
</feature>
<gene>
    <name evidence="3" type="primary">Dere\GG23541</name>
    <name evidence="3" type="synonym">dere_GLEANR_8352</name>
    <name evidence="3" type="synonym">GG23541</name>
    <name evidence="3" type="ORF">Dere_GG23541</name>
</gene>
<evidence type="ECO:0008006" key="5">
    <source>
        <dbReference type="Google" id="ProtNLM"/>
    </source>
</evidence>
<feature type="compositionally biased region" description="Low complexity" evidence="1">
    <location>
        <begin position="210"/>
        <end position="265"/>
    </location>
</feature>
<keyword evidence="2" id="KW-0732">Signal</keyword>
<sequence>METIDPNTRIMKMLLLLWVLLVGSSVFGSPLEMQLLDMMLREAEDYPSNGRDQRDISVLPAASIGCDDSGDSQEPFSHIFDDYEEDKEECLDFLPPCEPAFDEGLPIEHPCFVRLLLLKTPLLKQDPCANFTLAPERPPTTAKPKTKKCNPKRKASKSATPNELLALASNGTIASTTDAPLSSTTETSTDSKIIKLRKLVPKIKANTTTSTTTTTVETTTVDESTSPAETSTTEEATTPETTTEQETTSTPTTTTSSTTSTTQPPFTENQLKRLKALRNRRKNSRAKSPKVPDPPQIKLDNASQPSEVIQVIMTTEAAELKLRPEVSTNTTTVVPPTTVSTTTSGPETTTSESCDEDITVPEFSGCEDDEGTQMSENIVTSTTEAPCEDTDEQDTNLCPQFMPNQGPASPRPPPSFRFRKPVKNYVEPILYEGNFAKPLQRMAPVGPQQRDYFVSNKQIVPRPRPKYRKRIPPSIYMNNIVRGLDCSDEVAQSPPRTPNQPQRFWGVSPVGFLQRSQALIKQQPERNIKSFAPVPIKRTPFYPRSSEETVERQYMMERDPEPRPQYHHYPEDEVFHEVAPLTSPAPSLDPCLQEHDHVLFRQRPHHQQTDHLADYPQAPTSAHCFT</sequence>
<dbReference type="Proteomes" id="UP000008711">
    <property type="component" value="Unassembled WGS sequence"/>
</dbReference>
<feature type="compositionally biased region" description="Basic residues" evidence="1">
    <location>
        <begin position="272"/>
        <end position="288"/>
    </location>
</feature>
<protein>
    <recommendedName>
        <fullName evidence="5">Chitin-binding type-2 domain-containing protein</fullName>
    </recommendedName>
</protein>
<evidence type="ECO:0000313" key="4">
    <source>
        <dbReference type="Proteomes" id="UP000008711"/>
    </source>
</evidence>
<keyword evidence="4" id="KW-1185">Reference proteome</keyword>
<proteinExistence type="predicted"/>
<feature type="region of interest" description="Disordered" evidence="1">
    <location>
        <begin position="330"/>
        <end position="372"/>
    </location>
</feature>
<dbReference type="EMBL" id="CH954177">
    <property type="protein sequence ID" value="EDV59195.2"/>
    <property type="molecule type" value="Genomic_DNA"/>
</dbReference>
<feature type="region of interest" description="Disordered" evidence="1">
    <location>
        <begin position="133"/>
        <end position="163"/>
    </location>
</feature>
<accession>B3N6A8</accession>
<feature type="compositionally biased region" description="Basic residues" evidence="1">
    <location>
        <begin position="144"/>
        <end position="156"/>
    </location>
</feature>
<dbReference type="eggNOG" id="ENOG502T9D2">
    <property type="taxonomic scope" value="Eukaryota"/>
</dbReference>
<feature type="region of interest" description="Disordered" evidence="1">
    <location>
        <begin position="210"/>
        <end position="304"/>
    </location>
</feature>
<organism evidence="3 4">
    <name type="scientific">Drosophila erecta</name>
    <name type="common">Fruit fly</name>
    <dbReference type="NCBI Taxonomy" id="7220"/>
    <lineage>
        <taxon>Eukaryota</taxon>
        <taxon>Metazoa</taxon>
        <taxon>Ecdysozoa</taxon>
        <taxon>Arthropoda</taxon>
        <taxon>Hexapoda</taxon>
        <taxon>Insecta</taxon>
        <taxon>Pterygota</taxon>
        <taxon>Neoptera</taxon>
        <taxon>Endopterygota</taxon>
        <taxon>Diptera</taxon>
        <taxon>Brachycera</taxon>
        <taxon>Muscomorpha</taxon>
        <taxon>Ephydroidea</taxon>
        <taxon>Drosophilidae</taxon>
        <taxon>Drosophila</taxon>
        <taxon>Sophophora</taxon>
    </lineage>
</organism>
<reference evidence="3 4" key="1">
    <citation type="journal article" date="2007" name="Nature">
        <title>Evolution of genes and genomes on the Drosophila phylogeny.</title>
        <authorList>
            <consortium name="Drosophila 12 Genomes Consortium"/>
            <person name="Clark A.G."/>
            <person name="Eisen M.B."/>
            <person name="Smith D.R."/>
            <person name="Bergman C.M."/>
            <person name="Oliver B."/>
            <person name="Markow T.A."/>
            <person name="Kaufman T.C."/>
            <person name="Kellis M."/>
            <person name="Gelbart W."/>
            <person name="Iyer V.N."/>
            <person name="Pollard D.A."/>
            <person name="Sackton T.B."/>
            <person name="Larracuente A.M."/>
            <person name="Singh N.D."/>
            <person name="Abad J.P."/>
            <person name="Abt D.N."/>
            <person name="Adryan B."/>
            <person name="Aguade M."/>
            <person name="Akashi H."/>
            <person name="Anderson W.W."/>
            <person name="Aquadro C.F."/>
            <person name="Ardell D.H."/>
            <person name="Arguello R."/>
            <person name="Artieri C.G."/>
            <person name="Barbash D.A."/>
            <person name="Barker D."/>
            <person name="Barsanti P."/>
            <person name="Batterham P."/>
            <person name="Batzoglou S."/>
            <person name="Begun D."/>
            <person name="Bhutkar A."/>
            <person name="Blanco E."/>
            <person name="Bosak S.A."/>
            <person name="Bradley R.K."/>
            <person name="Brand A.D."/>
            <person name="Brent M.R."/>
            <person name="Brooks A.N."/>
            <person name="Brown R.H."/>
            <person name="Butlin R.K."/>
            <person name="Caggese C."/>
            <person name="Calvi B.R."/>
            <person name="Bernardo de Carvalho A."/>
            <person name="Caspi A."/>
            <person name="Castrezana S."/>
            <person name="Celniker S.E."/>
            <person name="Chang J.L."/>
            <person name="Chapple C."/>
            <person name="Chatterji S."/>
            <person name="Chinwalla A."/>
            <person name="Civetta A."/>
            <person name="Clifton S.W."/>
            <person name="Comeron J.M."/>
            <person name="Costello J.C."/>
            <person name="Coyne J.A."/>
            <person name="Daub J."/>
            <person name="David R.G."/>
            <person name="Delcher A.L."/>
            <person name="Delehaunty K."/>
            <person name="Do C.B."/>
            <person name="Ebling H."/>
            <person name="Edwards K."/>
            <person name="Eickbush T."/>
            <person name="Evans J.D."/>
            <person name="Filipski A."/>
            <person name="Findeiss S."/>
            <person name="Freyhult E."/>
            <person name="Fulton L."/>
            <person name="Fulton R."/>
            <person name="Garcia A.C."/>
            <person name="Gardiner A."/>
            <person name="Garfield D.A."/>
            <person name="Garvin B.E."/>
            <person name="Gibson G."/>
            <person name="Gilbert D."/>
            <person name="Gnerre S."/>
            <person name="Godfrey J."/>
            <person name="Good R."/>
            <person name="Gotea V."/>
            <person name="Gravely B."/>
            <person name="Greenberg A.J."/>
            <person name="Griffiths-Jones S."/>
            <person name="Gross S."/>
            <person name="Guigo R."/>
            <person name="Gustafson E.A."/>
            <person name="Haerty W."/>
            <person name="Hahn M.W."/>
            <person name="Halligan D.L."/>
            <person name="Halpern A.L."/>
            <person name="Halter G.M."/>
            <person name="Han M.V."/>
            <person name="Heger A."/>
            <person name="Hillier L."/>
            <person name="Hinrichs A.S."/>
            <person name="Holmes I."/>
            <person name="Hoskins R.A."/>
            <person name="Hubisz M.J."/>
            <person name="Hultmark D."/>
            <person name="Huntley M.A."/>
            <person name="Jaffe D.B."/>
            <person name="Jagadeeshan S."/>
            <person name="Jeck W.R."/>
            <person name="Johnson J."/>
            <person name="Jones C.D."/>
            <person name="Jordan W.C."/>
            <person name="Karpen G.H."/>
            <person name="Kataoka E."/>
            <person name="Keightley P.D."/>
            <person name="Kheradpour P."/>
            <person name="Kirkness E.F."/>
            <person name="Koerich L.B."/>
            <person name="Kristiansen K."/>
            <person name="Kudrna D."/>
            <person name="Kulathinal R.J."/>
            <person name="Kumar S."/>
            <person name="Kwok R."/>
            <person name="Lander E."/>
            <person name="Langley C.H."/>
            <person name="Lapoint R."/>
            <person name="Lazzaro B.P."/>
            <person name="Lee S.J."/>
            <person name="Levesque L."/>
            <person name="Li R."/>
            <person name="Lin C.F."/>
            <person name="Lin M.F."/>
            <person name="Lindblad-Toh K."/>
            <person name="Llopart A."/>
            <person name="Long M."/>
            <person name="Low L."/>
            <person name="Lozovsky E."/>
            <person name="Lu J."/>
            <person name="Luo M."/>
            <person name="Machado C.A."/>
            <person name="Makalowski W."/>
            <person name="Marzo M."/>
            <person name="Matsuda M."/>
            <person name="Matzkin L."/>
            <person name="McAllister B."/>
            <person name="McBride C.S."/>
            <person name="McKernan B."/>
            <person name="McKernan K."/>
            <person name="Mendez-Lago M."/>
            <person name="Minx P."/>
            <person name="Mollenhauer M.U."/>
            <person name="Montooth K."/>
            <person name="Mount S.M."/>
            <person name="Mu X."/>
            <person name="Myers E."/>
            <person name="Negre B."/>
            <person name="Newfeld S."/>
            <person name="Nielsen R."/>
            <person name="Noor M.A."/>
            <person name="O'Grady P."/>
            <person name="Pachter L."/>
            <person name="Papaceit M."/>
            <person name="Parisi M.J."/>
            <person name="Parisi M."/>
            <person name="Parts L."/>
            <person name="Pedersen J.S."/>
            <person name="Pesole G."/>
            <person name="Phillippy A.M."/>
            <person name="Ponting C.P."/>
            <person name="Pop M."/>
            <person name="Porcelli D."/>
            <person name="Powell J.R."/>
            <person name="Prohaska S."/>
            <person name="Pruitt K."/>
            <person name="Puig M."/>
            <person name="Quesneville H."/>
            <person name="Ram K.R."/>
            <person name="Rand D."/>
            <person name="Rasmussen M.D."/>
            <person name="Reed L.K."/>
            <person name="Reenan R."/>
            <person name="Reily A."/>
            <person name="Remington K.A."/>
            <person name="Rieger T.T."/>
            <person name="Ritchie M.G."/>
            <person name="Robin C."/>
            <person name="Rogers Y.H."/>
            <person name="Rohde C."/>
            <person name="Rozas J."/>
            <person name="Rubenfield M.J."/>
            <person name="Ruiz A."/>
            <person name="Russo S."/>
            <person name="Salzberg S.L."/>
            <person name="Sanchez-Gracia A."/>
            <person name="Saranga D.J."/>
            <person name="Sato H."/>
            <person name="Schaeffer S.W."/>
            <person name="Schatz M.C."/>
            <person name="Schlenke T."/>
            <person name="Schwartz R."/>
            <person name="Segarra C."/>
            <person name="Singh R.S."/>
            <person name="Sirot L."/>
            <person name="Sirota M."/>
            <person name="Sisneros N.B."/>
            <person name="Smith C.D."/>
            <person name="Smith T.F."/>
            <person name="Spieth J."/>
            <person name="Stage D.E."/>
            <person name="Stark A."/>
            <person name="Stephan W."/>
            <person name="Strausberg R.L."/>
            <person name="Strempel S."/>
            <person name="Sturgill D."/>
            <person name="Sutton G."/>
            <person name="Sutton G.G."/>
            <person name="Tao W."/>
            <person name="Teichmann S."/>
            <person name="Tobari Y.N."/>
            <person name="Tomimura Y."/>
            <person name="Tsolas J.M."/>
            <person name="Valente V.L."/>
            <person name="Venter E."/>
            <person name="Venter J.C."/>
            <person name="Vicario S."/>
            <person name="Vieira F.G."/>
            <person name="Vilella A.J."/>
            <person name="Villasante A."/>
            <person name="Walenz B."/>
            <person name="Wang J."/>
            <person name="Wasserman M."/>
            <person name="Watts T."/>
            <person name="Wilson D."/>
            <person name="Wilson R.K."/>
            <person name="Wing R.A."/>
            <person name="Wolfner M.F."/>
            <person name="Wong A."/>
            <person name="Wong G.K."/>
            <person name="Wu C.I."/>
            <person name="Wu G."/>
            <person name="Yamamoto D."/>
            <person name="Yang H.P."/>
            <person name="Yang S.P."/>
            <person name="Yorke J.A."/>
            <person name="Yoshida K."/>
            <person name="Zdobnov E."/>
            <person name="Zhang P."/>
            <person name="Zhang Y."/>
            <person name="Zimin A.V."/>
            <person name="Baldwin J."/>
            <person name="Abdouelleil A."/>
            <person name="Abdulkadir J."/>
            <person name="Abebe A."/>
            <person name="Abera B."/>
            <person name="Abreu J."/>
            <person name="Acer S.C."/>
            <person name="Aftuck L."/>
            <person name="Alexander A."/>
            <person name="An P."/>
            <person name="Anderson E."/>
            <person name="Anderson S."/>
            <person name="Arachi H."/>
            <person name="Azer M."/>
            <person name="Bachantsang P."/>
            <person name="Barry A."/>
            <person name="Bayul T."/>
            <person name="Berlin A."/>
            <person name="Bessette D."/>
            <person name="Bloom T."/>
            <person name="Blye J."/>
            <person name="Boguslavskiy L."/>
            <person name="Bonnet C."/>
            <person name="Boukhgalter B."/>
            <person name="Bourzgui I."/>
            <person name="Brown A."/>
            <person name="Cahill P."/>
            <person name="Channer S."/>
            <person name="Cheshatsang Y."/>
            <person name="Chuda L."/>
            <person name="Citroen M."/>
            <person name="Collymore A."/>
            <person name="Cooke P."/>
            <person name="Costello M."/>
            <person name="D'Aco K."/>
            <person name="Daza R."/>
            <person name="De Haan G."/>
            <person name="DeGray S."/>
            <person name="DeMaso C."/>
            <person name="Dhargay N."/>
            <person name="Dooley K."/>
            <person name="Dooley E."/>
            <person name="Doricent M."/>
            <person name="Dorje P."/>
            <person name="Dorjee K."/>
            <person name="Dupes A."/>
            <person name="Elong R."/>
            <person name="Falk J."/>
            <person name="Farina A."/>
            <person name="Faro S."/>
            <person name="Ferguson D."/>
            <person name="Fisher S."/>
            <person name="Foley C.D."/>
            <person name="Franke A."/>
            <person name="Friedrich D."/>
            <person name="Gadbois L."/>
            <person name="Gearin G."/>
            <person name="Gearin C.R."/>
            <person name="Giannoukos G."/>
            <person name="Goode T."/>
            <person name="Graham J."/>
            <person name="Grandbois E."/>
            <person name="Grewal S."/>
            <person name="Gyaltsen K."/>
            <person name="Hafez N."/>
            <person name="Hagos B."/>
            <person name="Hall J."/>
            <person name="Henson C."/>
            <person name="Hollinger A."/>
            <person name="Honan T."/>
            <person name="Huard M.D."/>
            <person name="Hughes L."/>
            <person name="Hurhula B."/>
            <person name="Husby M.E."/>
            <person name="Kamat A."/>
            <person name="Kanga B."/>
            <person name="Kashin S."/>
            <person name="Khazanovich D."/>
            <person name="Kisner P."/>
            <person name="Lance K."/>
            <person name="Lara M."/>
            <person name="Lee W."/>
            <person name="Lennon N."/>
            <person name="Letendre F."/>
            <person name="LeVine R."/>
            <person name="Lipovsky A."/>
            <person name="Liu X."/>
            <person name="Liu J."/>
            <person name="Liu S."/>
            <person name="Lokyitsang T."/>
            <person name="Lokyitsang Y."/>
            <person name="Lubonja R."/>
            <person name="Lui A."/>
            <person name="MacDonald P."/>
            <person name="Magnisalis V."/>
            <person name="Maru K."/>
            <person name="Matthews C."/>
            <person name="McCusker W."/>
            <person name="McDonough S."/>
            <person name="Mehta T."/>
            <person name="Meldrim J."/>
            <person name="Meneus L."/>
            <person name="Mihai O."/>
            <person name="Mihalev A."/>
            <person name="Mihova T."/>
            <person name="Mittelman R."/>
            <person name="Mlenga V."/>
            <person name="Montmayeur A."/>
            <person name="Mulrain L."/>
            <person name="Navidi A."/>
            <person name="Naylor J."/>
            <person name="Negash T."/>
            <person name="Nguyen T."/>
            <person name="Nguyen N."/>
            <person name="Nicol R."/>
            <person name="Norbu C."/>
            <person name="Norbu N."/>
            <person name="Novod N."/>
            <person name="O'Neill B."/>
            <person name="Osman S."/>
            <person name="Markiewicz E."/>
            <person name="Oyono O.L."/>
            <person name="Patti C."/>
            <person name="Phunkhang P."/>
            <person name="Pierre F."/>
            <person name="Priest M."/>
            <person name="Raghuraman S."/>
            <person name="Rege F."/>
            <person name="Reyes R."/>
            <person name="Rise C."/>
            <person name="Rogov P."/>
            <person name="Ross K."/>
            <person name="Ryan E."/>
            <person name="Settipalli S."/>
            <person name="Shea T."/>
            <person name="Sherpa N."/>
            <person name="Shi L."/>
            <person name="Shih D."/>
            <person name="Sparrow T."/>
            <person name="Spaulding J."/>
            <person name="Stalker J."/>
            <person name="Stange-Thomann N."/>
            <person name="Stavropoulos S."/>
            <person name="Stone C."/>
            <person name="Strader C."/>
            <person name="Tesfaye S."/>
            <person name="Thomson T."/>
            <person name="Thoulutsang Y."/>
            <person name="Thoulutsang D."/>
            <person name="Topham K."/>
            <person name="Topping I."/>
            <person name="Tsamla T."/>
            <person name="Vassiliev H."/>
            <person name="Vo A."/>
            <person name="Wangchuk T."/>
            <person name="Wangdi T."/>
            <person name="Weiand M."/>
            <person name="Wilkinson J."/>
            <person name="Wilson A."/>
            <person name="Yadav S."/>
            <person name="Young G."/>
            <person name="Yu Q."/>
            <person name="Zembek L."/>
            <person name="Zhong D."/>
            <person name="Zimmer A."/>
            <person name="Zwirko Z."/>
            <person name="Jaffe D.B."/>
            <person name="Alvarez P."/>
            <person name="Brockman W."/>
            <person name="Butler J."/>
            <person name="Chin C."/>
            <person name="Gnerre S."/>
            <person name="Grabherr M."/>
            <person name="Kleber M."/>
            <person name="Mauceli E."/>
            <person name="MacCallum I."/>
        </authorList>
    </citation>
    <scope>NUCLEOTIDE SEQUENCE [LARGE SCALE GENOMIC DNA]</scope>
    <source>
        <strain evidence="3 4">TSC#14021-0224.01</strain>
    </source>
</reference>
<dbReference type="HOGENOM" id="CLU_440948_0_0_1"/>